<gene>
    <name evidence="1" type="ORF">FWK35_00032408</name>
</gene>
<comment type="caution">
    <text evidence="1">The sequence shown here is derived from an EMBL/GenBank/DDBJ whole genome shotgun (WGS) entry which is preliminary data.</text>
</comment>
<proteinExistence type="predicted"/>
<protein>
    <submittedName>
        <fullName evidence="1">RING-type domain-containing protein</fullName>
    </submittedName>
</protein>
<dbReference type="Proteomes" id="UP000478052">
    <property type="component" value="Unassembled WGS sequence"/>
</dbReference>
<dbReference type="AlphaFoldDB" id="A0A6G0VJS8"/>
<keyword evidence="2" id="KW-1185">Reference proteome</keyword>
<name>A0A6G0VJS8_APHCR</name>
<evidence type="ECO:0000313" key="1">
    <source>
        <dbReference type="EMBL" id="KAF0691502.1"/>
    </source>
</evidence>
<evidence type="ECO:0000313" key="2">
    <source>
        <dbReference type="Proteomes" id="UP000478052"/>
    </source>
</evidence>
<dbReference type="EMBL" id="VUJU01015926">
    <property type="protein sequence ID" value="KAF0691502.1"/>
    <property type="molecule type" value="Genomic_DNA"/>
</dbReference>
<sequence length="173" mass="19618">GVIDMVTIQIGTLYHRTIRVPSKLRFLSTMPAEIFGTVRQAGCQNDHPAMPTFLQLYRLLSTSKLLKPPKFGECTISKDDTNNGTLNEEDEITSNSSNISNPELVDIAIYYASGDLCRQLIKTTGTICQRSFLTKLETTKLAVAELVNKKTKGYLMYCNLYLYKLFHYQMNIF</sequence>
<feature type="non-terminal residue" evidence="1">
    <location>
        <position position="1"/>
    </location>
</feature>
<reference evidence="1 2" key="1">
    <citation type="submission" date="2019-08" db="EMBL/GenBank/DDBJ databases">
        <title>Whole genome of Aphis craccivora.</title>
        <authorList>
            <person name="Voronova N.V."/>
            <person name="Shulinski R.S."/>
            <person name="Bandarenka Y.V."/>
            <person name="Zhorov D.G."/>
            <person name="Warner D."/>
        </authorList>
    </citation>
    <scope>NUCLEOTIDE SEQUENCE [LARGE SCALE GENOMIC DNA]</scope>
    <source>
        <strain evidence="1">180601</strain>
        <tissue evidence="1">Whole Body</tissue>
    </source>
</reference>
<organism evidence="1 2">
    <name type="scientific">Aphis craccivora</name>
    <name type="common">Cowpea aphid</name>
    <dbReference type="NCBI Taxonomy" id="307492"/>
    <lineage>
        <taxon>Eukaryota</taxon>
        <taxon>Metazoa</taxon>
        <taxon>Ecdysozoa</taxon>
        <taxon>Arthropoda</taxon>
        <taxon>Hexapoda</taxon>
        <taxon>Insecta</taxon>
        <taxon>Pterygota</taxon>
        <taxon>Neoptera</taxon>
        <taxon>Paraneoptera</taxon>
        <taxon>Hemiptera</taxon>
        <taxon>Sternorrhyncha</taxon>
        <taxon>Aphidomorpha</taxon>
        <taxon>Aphidoidea</taxon>
        <taxon>Aphididae</taxon>
        <taxon>Aphidini</taxon>
        <taxon>Aphis</taxon>
        <taxon>Aphis</taxon>
    </lineage>
</organism>
<accession>A0A6G0VJS8</accession>